<proteinExistence type="predicted"/>
<evidence type="ECO:0000313" key="1">
    <source>
        <dbReference type="EMBL" id="CDW44320.1"/>
    </source>
</evidence>
<name>A0A0K2V203_LEPSM</name>
<accession>A0A0K2V203</accession>
<sequence>GGIILFDLHLTFSPSLNLCFSVCVSVYLIQSFFPFFQHHLSPFPIQTLCIRSTSFSSSKTLLK</sequence>
<dbReference type="EMBL" id="HACA01026959">
    <property type="protein sequence ID" value="CDW44320.1"/>
    <property type="molecule type" value="Transcribed_RNA"/>
</dbReference>
<protein>
    <submittedName>
        <fullName evidence="1">Uncharacterized protein</fullName>
    </submittedName>
</protein>
<organism evidence="1">
    <name type="scientific">Lepeophtheirus salmonis</name>
    <name type="common">Salmon louse</name>
    <name type="synonym">Caligus salmonis</name>
    <dbReference type="NCBI Taxonomy" id="72036"/>
    <lineage>
        <taxon>Eukaryota</taxon>
        <taxon>Metazoa</taxon>
        <taxon>Ecdysozoa</taxon>
        <taxon>Arthropoda</taxon>
        <taxon>Crustacea</taxon>
        <taxon>Multicrustacea</taxon>
        <taxon>Hexanauplia</taxon>
        <taxon>Copepoda</taxon>
        <taxon>Siphonostomatoida</taxon>
        <taxon>Caligidae</taxon>
        <taxon>Lepeophtheirus</taxon>
    </lineage>
</organism>
<reference evidence="1" key="1">
    <citation type="submission" date="2014-05" db="EMBL/GenBank/DDBJ databases">
        <authorList>
            <person name="Chronopoulou M."/>
        </authorList>
    </citation>
    <scope>NUCLEOTIDE SEQUENCE</scope>
    <source>
        <tissue evidence="1">Whole organism</tissue>
    </source>
</reference>
<dbReference type="AlphaFoldDB" id="A0A0K2V203"/>
<feature type="non-terminal residue" evidence="1">
    <location>
        <position position="1"/>
    </location>
</feature>